<evidence type="ECO:0000256" key="1">
    <source>
        <dbReference type="ARBA" id="ARBA00004651"/>
    </source>
</evidence>
<gene>
    <name evidence="8" type="ORF">SAMN06295970_14421</name>
</gene>
<protein>
    <recommendedName>
        <fullName evidence="6">TVP38/TMEM64 family membrane protein</fullName>
    </recommendedName>
</protein>
<name>A0ABY1QVC3_9BURK</name>
<feature type="transmembrane region" description="Helical" evidence="6">
    <location>
        <begin position="6"/>
        <end position="30"/>
    </location>
</feature>
<evidence type="ECO:0000256" key="3">
    <source>
        <dbReference type="ARBA" id="ARBA00022692"/>
    </source>
</evidence>
<feature type="transmembrane region" description="Helical" evidence="6">
    <location>
        <begin position="51"/>
        <end position="69"/>
    </location>
</feature>
<comment type="similarity">
    <text evidence="6">Belongs to the TVP38/TMEM64 family.</text>
</comment>
<evidence type="ECO:0000256" key="6">
    <source>
        <dbReference type="RuleBase" id="RU366058"/>
    </source>
</evidence>
<feature type="transmembrane region" description="Helical" evidence="6">
    <location>
        <begin position="81"/>
        <end position="104"/>
    </location>
</feature>
<evidence type="ECO:0000256" key="2">
    <source>
        <dbReference type="ARBA" id="ARBA00022475"/>
    </source>
</evidence>
<dbReference type="Pfam" id="PF09335">
    <property type="entry name" value="VTT_dom"/>
    <property type="match status" value="1"/>
</dbReference>
<dbReference type="PANTHER" id="PTHR12677:SF59">
    <property type="entry name" value="GOLGI APPARATUS MEMBRANE PROTEIN TVP38-RELATED"/>
    <property type="match status" value="1"/>
</dbReference>
<dbReference type="PANTHER" id="PTHR12677">
    <property type="entry name" value="GOLGI APPARATUS MEMBRANE PROTEIN TVP38-RELATED"/>
    <property type="match status" value="1"/>
</dbReference>
<keyword evidence="2 6" id="KW-1003">Cell membrane</keyword>
<keyword evidence="4 6" id="KW-1133">Transmembrane helix</keyword>
<feature type="transmembrane region" description="Helical" evidence="6">
    <location>
        <begin position="133"/>
        <end position="156"/>
    </location>
</feature>
<evidence type="ECO:0000313" key="9">
    <source>
        <dbReference type="Proteomes" id="UP001158049"/>
    </source>
</evidence>
<comment type="subcellular location">
    <subcellularLocation>
        <location evidence="1 6">Cell membrane</location>
        <topology evidence="1 6">Multi-pass membrane protein</topology>
    </subcellularLocation>
</comment>
<evidence type="ECO:0000256" key="5">
    <source>
        <dbReference type="ARBA" id="ARBA00023136"/>
    </source>
</evidence>
<keyword evidence="3 6" id="KW-0812">Transmembrane</keyword>
<dbReference type="InterPro" id="IPR032816">
    <property type="entry name" value="VTT_dom"/>
</dbReference>
<comment type="caution">
    <text evidence="6">Lacks conserved residue(s) required for the propagation of feature annotation.</text>
</comment>
<dbReference type="Proteomes" id="UP001158049">
    <property type="component" value="Unassembled WGS sequence"/>
</dbReference>
<keyword evidence="5 6" id="KW-0472">Membrane</keyword>
<evidence type="ECO:0000313" key="8">
    <source>
        <dbReference type="EMBL" id="SMP81472.1"/>
    </source>
</evidence>
<organism evidence="8 9">
    <name type="scientific">Noviherbaspirillum suwonense</name>
    <dbReference type="NCBI Taxonomy" id="1224511"/>
    <lineage>
        <taxon>Bacteria</taxon>
        <taxon>Pseudomonadati</taxon>
        <taxon>Pseudomonadota</taxon>
        <taxon>Betaproteobacteria</taxon>
        <taxon>Burkholderiales</taxon>
        <taxon>Oxalobacteraceae</taxon>
        <taxon>Noviherbaspirillum</taxon>
    </lineage>
</organism>
<comment type="caution">
    <text evidence="8">The sequence shown here is derived from an EMBL/GenBank/DDBJ whole genome shotgun (WGS) entry which is preliminary data.</text>
</comment>
<keyword evidence="9" id="KW-1185">Reference proteome</keyword>
<evidence type="ECO:0000259" key="7">
    <source>
        <dbReference type="Pfam" id="PF09335"/>
    </source>
</evidence>
<reference evidence="8 9" key="1">
    <citation type="submission" date="2017-05" db="EMBL/GenBank/DDBJ databases">
        <authorList>
            <person name="Varghese N."/>
            <person name="Submissions S."/>
        </authorList>
    </citation>
    <scope>NUCLEOTIDE SEQUENCE [LARGE SCALE GENOMIC DNA]</scope>
    <source>
        <strain evidence="8 9">DSM 26001</strain>
    </source>
</reference>
<feature type="domain" description="VTT" evidence="7">
    <location>
        <begin position="71"/>
        <end position="184"/>
    </location>
</feature>
<evidence type="ECO:0000256" key="4">
    <source>
        <dbReference type="ARBA" id="ARBA00022989"/>
    </source>
</evidence>
<dbReference type="InterPro" id="IPR015414">
    <property type="entry name" value="TMEM64"/>
</dbReference>
<sequence length="214" mass="24051">MKLTKILVLVLIAATIVAYFALDLGQYLSLPYLKDKQHAFQAYCAENPVKAIGAYFLLYVLLAALSIPGPTIATLAGGVLFGMWLGTAIVLFAASIGATMAFLVSRHLLQDWVRNRFRTQFDVVNERFSRDCVLYLLTLRLVPVFPFFIVNLLVGLTTMRIWPFYWASLLGMLPGTVVRVNAGTQLGQIAEWHDVMRCTVNNGHCRFKRPAWFC</sequence>
<dbReference type="EMBL" id="FXUL01000044">
    <property type="protein sequence ID" value="SMP81472.1"/>
    <property type="molecule type" value="Genomic_DNA"/>
</dbReference>
<proteinExistence type="inferred from homology"/>
<accession>A0ABY1QVC3</accession>